<name>A0ABQ2H555_9PSED</name>
<evidence type="ECO:0000313" key="3">
    <source>
        <dbReference type="EMBL" id="GGM32456.1"/>
    </source>
</evidence>
<feature type="transmembrane region" description="Helical" evidence="1">
    <location>
        <begin position="6"/>
        <end position="27"/>
    </location>
</feature>
<keyword evidence="1" id="KW-1133">Transmembrane helix</keyword>
<protein>
    <recommendedName>
        <fullName evidence="2">NERD domain-containing protein</fullName>
    </recommendedName>
</protein>
<sequence length="153" mass="17690">MMYTSMLWAALTPLLWTLPFLILVALFRAPHLKGWFGERRVSWVTRRRLDPSIYHLLNNLTLPDGAGTTQIVHVLVSRYGMFVIETKNYSGWVFGRPHNSNGRSKFIATKAGFKIRFQNPLHQNYKHLKTLETTLGLRSEQLHGIVVMVDRRG</sequence>
<reference evidence="4" key="1">
    <citation type="journal article" date="2019" name="Int. J. Syst. Evol. Microbiol.">
        <title>The Global Catalogue of Microorganisms (GCM) 10K type strain sequencing project: providing services to taxonomists for standard genome sequencing and annotation.</title>
        <authorList>
            <consortium name="The Broad Institute Genomics Platform"/>
            <consortium name="The Broad Institute Genome Sequencing Center for Infectious Disease"/>
            <person name="Wu L."/>
            <person name="Ma J."/>
        </authorList>
    </citation>
    <scope>NUCLEOTIDE SEQUENCE [LARGE SCALE GENOMIC DNA]</scope>
    <source>
        <strain evidence="4">JCM 13501</strain>
    </source>
</reference>
<evidence type="ECO:0000259" key="2">
    <source>
        <dbReference type="PROSITE" id="PS50965"/>
    </source>
</evidence>
<organism evidence="3 4">
    <name type="scientific">Pseudomonas asuensis</name>
    <dbReference type="NCBI Taxonomy" id="1825787"/>
    <lineage>
        <taxon>Bacteria</taxon>
        <taxon>Pseudomonadati</taxon>
        <taxon>Pseudomonadota</taxon>
        <taxon>Gammaproteobacteria</taxon>
        <taxon>Pseudomonadales</taxon>
        <taxon>Pseudomonadaceae</taxon>
        <taxon>Pseudomonas</taxon>
    </lineage>
</organism>
<evidence type="ECO:0000313" key="4">
    <source>
        <dbReference type="Proteomes" id="UP000616499"/>
    </source>
</evidence>
<keyword evidence="4" id="KW-1185">Reference proteome</keyword>
<comment type="caution">
    <text evidence="3">The sequence shown here is derived from an EMBL/GenBank/DDBJ whole genome shotgun (WGS) entry which is preliminary data.</text>
</comment>
<dbReference type="RefSeq" id="WP_188868712.1">
    <property type="nucleotide sequence ID" value="NZ_BMNW01000036.1"/>
</dbReference>
<proteinExistence type="predicted"/>
<dbReference type="Proteomes" id="UP000616499">
    <property type="component" value="Unassembled WGS sequence"/>
</dbReference>
<keyword evidence="1" id="KW-0812">Transmembrane</keyword>
<accession>A0ABQ2H555</accession>
<feature type="domain" description="NERD" evidence="2">
    <location>
        <begin position="33"/>
        <end position="153"/>
    </location>
</feature>
<dbReference type="InterPro" id="IPR011528">
    <property type="entry name" value="NERD"/>
</dbReference>
<evidence type="ECO:0000256" key="1">
    <source>
        <dbReference type="SAM" id="Phobius"/>
    </source>
</evidence>
<dbReference type="Pfam" id="PF08378">
    <property type="entry name" value="NERD"/>
    <property type="match status" value="1"/>
</dbReference>
<keyword evidence="1" id="KW-0472">Membrane</keyword>
<dbReference type="PROSITE" id="PS50965">
    <property type="entry name" value="NERD"/>
    <property type="match status" value="1"/>
</dbReference>
<gene>
    <name evidence="3" type="ORF">GCM10009425_48680</name>
</gene>
<dbReference type="EMBL" id="BMNW01000036">
    <property type="protein sequence ID" value="GGM32456.1"/>
    <property type="molecule type" value="Genomic_DNA"/>
</dbReference>